<sequence>MLLIEYKLITVPFLKQKDSFQDMTHEIEHTIEKQKKDGWQFVKMTTNNTQSTRLQNCYNLIFRKNKN</sequence>
<comment type="caution">
    <text evidence="1">The sequence shown here is derived from an EMBL/GenBank/DDBJ whole genome shotgun (WGS) entry which is preliminary data.</text>
</comment>
<protein>
    <submittedName>
        <fullName evidence="1">DUF4177 domain-containing protein</fullName>
    </submittedName>
</protein>
<name>A0A6A8SKQ3_9FIRM</name>
<gene>
    <name evidence="1" type="ORF">GMA92_13690</name>
</gene>
<organism evidence="1 2">
    <name type="scientific">Turicibacter sanguinis</name>
    <dbReference type="NCBI Taxonomy" id="154288"/>
    <lineage>
        <taxon>Bacteria</taxon>
        <taxon>Bacillati</taxon>
        <taxon>Bacillota</taxon>
        <taxon>Erysipelotrichia</taxon>
        <taxon>Erysipelotrichales</taxon>
        <taxon>Turicibacteraceae</taxon>
        <taxon>Turicibacter</taxon>
    </lineage>
</organism>
<dbReference type="AlphaFoldDB" id="A0A6A8SKQ3"/>
<dbReference type="Proteomes" id="UP000487649">
    <property type="component" value="Unassembled WGS sequence"/>
</dbReference>
<proteinExistence type="predicted"/>
<reference evidence="1 2" key="1">
    <citation type="journal article" date="2019" name="Nat. Med.">
        <title>A library of human gut bacterial isolates paired with longitudinal multiomics data enables mechanistic microbiome research.</title>
        <authorList>
            <person name="Poyet M."/>
            <person name="Groussin M."/>
            <person name="Gibbons S.M."/>
            <person name="Avila-Pacheco J."/>
            <person name="Jiang X."/>
            <person name="Kearney S.M."/>
            <person name="Perrotta A.R."/>
            <person name="Berdy B."/>
            <person name="Zhao S."/>
            <person name="Lieberman T.D."/>
            <person name="Swanson P.K."/>
            <person name="Smith M."/>
            <person name="Roesemann S."/>
            <person name="Alexander J.E."/>
            <person name="Rich S.A."/>
            <person name="Livny J."/>
            <person name="Vlamakis H."/>
            <person name="Clish C."/>
            <person name="Bullock K."/>
            <person name="Deik A."/>
            <person name="Scott J."/>
            <person name="Pierce K.A."/>
            <person name="Xavier R.J."/>
            <person name="Alm E.J."/>
        </authorList>
    </citation>
    <scope>NUCLEOTIDE SEQUENCE [LARGE SCALE GENOMIC DNA]</scope>
    <source>
        <strain evidence="1 2">BIOML-A198</strain>
    </source>
</reference>
<evidence type="ECO:0000313" key="1">
    <source>
        <dbReference type="EMBL" id="MTK22465.1"/>
    </source>
</evidence>
<accession>A0A6A8SKQ3</accession>
<dbReference type="EMBL" id="WMQE01000040">
    <property type="protein sequence ID" value="MTK22465.1"/>
    <property type="molecule type" value="Genomic_DNA"/>
</dbReference>
<evidence type="ECO:0000313" key="2">
    <source>
        <dbReference type="Proteomes" id="UP000487649"/>
    </source>
</evidence>